<dbReference type="Proteomes" id="UP001203423">
    <property type="component" value="Unassembled WGS sequence"/>
</dbReference>
<proteinExistence type="predicted"/>
<gene>
    <name evidence="3" type="ORF">L2764_23235</name>
</gene>
<keyword evidence="1" id="KW-1133">Transmembrane helix</keyword>
<dbReference type="Pfam" id="PF07811">
    <property type="entry name" value="TadE"/>
    <property type="match status" value="1"/>
</dbReference>
<dbReference type="InterPro" id="IPR012495">
    <property type="entry name" value="TadE-like_dom"/>
</dbReference>
<keyword evidence="4" id="KW-1185">Reference proteome</keyword>
<keyword evidence="1" id="KW-0472">Membrane</keyword>
<dbReference type="RefSeq" id="WP_248942702.1">
    <property type="nucleotide sequence ID" value="NZ_JAKIKS010000144.1"/>
</dbReference>
<organism evidence="3 4">
    <name type="scientific">Shewanella surugensis</name>
    <dbReference type="NCBI Taxonomy" id="212020"/>
    <lineage>
        <taxon>Bacteria</taxon>
        <taxon>Pseudomonadati</taxon>
        <taxon>Pseudomonadota</taxon>
        <taxon>Gammaproteobacteria</taxon>
        <taxon>Alteromonadales</taxon>
        <taxon>Shewanellaceae</taxon>
        <taxon>Shewanella</taxon>
    </lineage>
</organism>
<evidence type="ECO:0000259" key="2">
    <source>
        <dbReference type="Pfam" id="PF07811"/>
    </source>
</evidence>
<feature type="transmembrane region" description="Helical" evidence="1">
    <location>
        <begin position="6"/>
        <end position="27"/>
    </location>
</feature>
<evidence type="ECO:0000313" key="3">
    <source>
        <dbReference type="EMBL" id="MCL1127309.1"/>
    </source>
</evidence>
<keyword evidence="1" id="KW-0812">Transmembrane</keyword>
<reference evidence="3 4" key="1">
    <citation type="submission" date="2022-01" db="EMBL/GenBank/DDBJ databases">
        <title>Whole genome-based taxonomy of the Shewanellaceae.</title>
        <authorList>
            <person name="Martin-Rodriguez A.J."/>
        </authorList>
    </citation>
    <scope>NUCLEOTIDE SEQUENCE [LARGE SCALE GENOMIC DNA]</scope>
    <source>
        <strain evidence="3 4">DSM 17177</strain>
    </source>
</reference>
<name>A0ABT0LHX6_9GAMM</name>
<comment type="caution">
    <text evidence="3">The sequence shown here is derived from an EMBL/GenBank/DDBJ whole genome shotgun (WGS) entry which is preliminary data.</text>
</comment>
<protein>
    <submittedName>
        <fullName evidence="3">Pilus assembly protein</fullName>
    </submittedName>
</protein>
<evidence type="ECO:0000313" key="4">
    <source>
        <dbReference type="Proteomes" id="UP001203423"/>
    </source>
</evidence>
<feature type="domain" description="TadE-like" evidence="2">
    <location>
        <begin position="6"/>
        <end position="48"/>
    </location>
</feature>
<sequence length="152" mass="17032">MKYQRGVYAVEFAIVGSIFLLLLFSIIEVSRLMYTYNVLHEASRRAARIAVVCQIGDTDIKTMGLFNGENLIPNLTTENLNISYLDESANVATGIDIVLVRADIVNYQHHFLVPGLSRVINSPTFSTYLPRESLGVYHVNEEDLNSGFIDCN</sequence>
<dbReference type="EMBL" id="JAKIKS010000144">
    <property type="protein sequence ID" value="MCL1127309.1"/>
    <property type="molecule type" value="Genomic_DNA"/>
</dbReference>
<evidence type="ECO:0000256" key="1">
    <source>
        <dbReference type="SAM" id="Phobius"/>
    </source>
</evidence>
<accession>A0ABT0LHX6</accession>